<dbReference type="InterPro" id="IPR045347">
    <property type="entry name" value="HIND"/>
</dbReference>
<dbReference type="PANTHER" id="PTHR14152">
    <property type="entry name" value="SQUAMOUS CELL CARCINOMA ANTIGEN RECOGNISED BY CYTOTOXIC T LYMPHOCYTES"/>
    <property type="match status" value="1"/>
</dbReference>
<evidence type="ECO:0000313" key="7">
    <source>
        <dbReference type="EMBL" id="UKJ89891.2"/>
    </source>
</evidence>
<protein>
    <recommendedName>
        <fullName evidence="9">SART-1 family protein</fullName>
    </recommendedName>
</protein>
<dbReference type="InterPro" id="IPR005011">
    <property type="entry name" value="SNU66/SART1"/>
</dbReference>
<dbReference type="Proteomes" id="UP000244803">
    <property type="component" value="Chromosome 4"/>
</dbReference>
<dbReference type="GO" id="GO:0000481">
    <property type="term" value="P:maturation of 5S rRNA"/>
    <property type="evidence" value="ECO:0007669"/>
    <property type="project" value="TreeGrafter"/>
</dbReference>
<evidence type="ECO:0000313" key="8">
    <source>
        <dbReference type="Proteomes" id="UP000244803"/>
    </source>
</evidence>
<evidence type="ECO:0000256" key="3">
    <source>
        <dbReference type="ARBA" id="ARBA00022664"/>
    </source>
</evidence>
<comment type="similarity">
    <text evidence="2">Belongs to the SNU66/SART1 family.</text>
</comment>
<evidence type="ECO:0000256" key="1">
    <source>
        <dbReference type="ARBA" id="ARBA00004123"/>
    </source>
</evidence>
<organism evidence="7 8">
    <name type="scientific">Theileria orientalis</name>
    <dbReference type="NCBI Taxonomy" id="68886"/>
    <lineage>
        <taxon>Eukaryota</taxon>
        <taxon>Sar</taxon>
        <taxon>Alveolata</taxon>
        <taxon>Apicomplexa</taxon>
        <taxon>Aconoidasida</taxon>
        <taxon>Piroplasmida</taxon>
        <taxon>Theileriidae</taxon>
        <taxon>Theileria</taxon>
    </lineage>
</organism>
<dbReference type="Pfam" id="PF03343">
    <property type="entry name" value="SART-1"/>
    <property type="match status" value="2"/>
</dbReference>
<evidence type="ECO:0000256" key="4">
    <source>
        <dbReference type="ARBA" id="ARBA00023187"/>
    </source>
</evidence>
<dbReference type="EMBL" id="CP056067">
    <property type="protein sequence ID" value="UKJ89891.2"/>
    <property type="molecule type" value="Genomic_DNA"/>
</dbReference>
<name>A0A976M753_THEOR</name>
<feature type="region of interest" description="Disordered" evidence="6">
    <location>
        <begin position="116"/>
        <end position="150"/>
    </location>
</feature>
<accession>A0A976M753</accession>
<evidence type="ECO:0000256" key="5">
    <source>
        <dbReference type="ARBA" id="ARBA00023242"/>
    </source>
</evidence>
<feature type="compositionally biased region" description="Polar residues" evidence="6">
    <location>
        <begin position="132"/>
        <end position="144"/>
    </location>
</feature>
<feature type="region of interest" description="Disordered" evidence="6">
    <location>
        <begin position="22"/>
        <end position="45"/>
    </location>
</feature>
<evidence type="ECO:0008006" key="9">
    <source>
        <dbReference type="Google" id="ProtNLM"/>
    </source>
</evidence>
<proteinExistence type="inferred from homology"/>
<dbReference type="AlphaFoldDB" id="A0A976M753"/>
<keyword evidence="4" id="KW-0508">mRNA splicing</keyword>
<dbReference type="Pfam" id="PF19252">
    <property type="entry name" value="HIND"/>
    <property type="match status" value="1"/>
</dbReference>
<keyword evidence="3" id="KW-0507">mRNA processing</keyword>
<keyword evidence="5" id="KW-0539">Nucleus</keyword>
<dbReference type="OrthoDB" id="5583at2759"/>
<sequence length="559" mass="63557">MPTDGDSITSVSVEETNELRKKLGLKPLISSTTETKKEVESTGQDTEEVIERLYDVRRRRARQSLINGGSIADSIKKGESISSKRKKFGDKTDDYDPLDLLTWSKKMGSVSKTTITQAENEVTYSDEEDEITQNSDGDNGSGFKSTEAKDKGDASKIKVLHKMNELDLVKGDGVTLTLKDVGVLEAEAAGISDLDFLENVELVDMKKDKKKMEQKLRNKYGNYLPYEDDDGLNPGFLKHYDDTIKETQGLKLTSLAHEDDGFFIKINEPETLERELEDESKTYETISKSTSKNDLVDESDIFSTLSQKKNKLKKKPKQMNWDKIFTKEQSEEFDLSNIVPTKIKKDVATVDDDDDDQLYTKISNHRRRVKIKEVKSEDTTDVKPHVDFDTTNEGKAIEITATTEFINVVKTPMEKIMEQESEPKYNINTSDQEVKDEDPNTLAEVPLGDGISAALSYIKQRGDFIEKKADARSKEVQLNYLDSYGNEMTPKEAFRQISWIFHGKKPSMNKIERKVRRMERERLARQNPVEGLPTMKALFSHQAKEETTHLVLTGNRNNN</sequence>
<evidence type="ECO:0000256" key="6">
    <source>
        <dbReference type="SAM" id="MobiDB-lite"/>
    </source>
</evidence>
<dbReference type="PANTHER" id="PTHR14152:SF5">
    <property type="entry name" value="U4_U6.U5 TRI-SNRNP-ASSOCIATED PROTEIN 1"/>
    <property type="match status" value="1"/>
</dbReference>
<gene>
    <name evidence="7" type="ORF">MACJ_003145</name>
</gene>
<reference evidence="7" key="1">
    <citation type="submission" date="2022-07" db="EMBL/GenBank/DDBJ databases">
        <title>Evaluation of T. orientalis genome assembly methods using nanopore sequencing and analysis of variation between genomes.</title>
        <authorList>
            <person name="Yam J."/>
            <person name="Micallef M.L."/>
            <person name="Liu M."/>
            <person name="Djordjevic S.P."/>
            <person name="Bogema D.R."/>
            <person name="Jenkins C."/>
        </authorList>
    </citation>
    <scope>NUCLEOTIDE SEQUENCE</scope>
    <source>
        <strain evidence="7">Fish Creek</strain>
    </source>
</reference>
<comment type="subcellular location">
    <subcellularLocation>
        <location evidence="1">Nucleus</location>
    </subcellularLocation>
</comment>
<dbReference type="GO" id="GO:0046540">
    <property type="term" value="C:U4/U6 x U5 tri-snRNP complex"/>
    <property type="evidence" value="ECO:0007669"/>
    <property type="project" value="InterPro"/>
</dbReference>
<evidence type="ECO:0000256" key="2">
    <source>
        <dbReference type="ARBA" id="ARBA00006076"/>
    </source>
</evidence>
<dbReference type="GO" id="GO:0045292">
    <property type="term" value="P:mRNA cis splicing, via spliceosome"/>
    <property type="evidence" value="ECO:0007669"/>
    <property type="project" value="TreeGrafter"/>
</dbReference>